<proteinExistence type="inferred from homology"/>
<evidence type="ECO:0000256" key="8">
    <source>
        <dbReference type="ARBA" id="ARBA00023070"/>
    </source>
</evidence>
<gene>
    <name evidence="11" type="ORF">OLEA9_D000043</name>
</gene>
<sequence>MCVDTRANNCWVGHLGLAVAVCSKGKGLLSLVLERFNCIASLWKLKTYDQLILHFPKKFCGLPFMSFPKDFPTYPSKQQYVQYLEAYAKKFNIRPVFNTTTVIVEYE</sequence>
<name>A0A8S0PKS5_OLEEU</name>
<evidence type="ECO:0000256" key="3">
    <source>
        <dbReference type="ARBA" id="ARBA00009183"/>
    </source>
</evidence>
<dbReference type="SUPFAM" id="SSF51905">
    <property type="entry name" value="FAD/NAD(P)-binding domain"/>
    <property type="match status" value="1"/>
</dbReference>
<comment type="cofactor">
    <cofactor evidence="1">
        <name>FAD</name>
        <dbReference type="ChEBI" id="CHEBI:57692"/>
    </cofactor>
</comment>
<keyword evidence="5" id="KW-0274">FAD</keyword>
<dbReference type="GO" id="GO:0103075">
    <property type="term" value="F:indole-3-pyruvate monooxygenase activity"/>
    <property type="evidence" value="ECO:0007669"/>
    <property type="project" value="UniProtKB-EC"/>
</dbReference>
<keyword evidence="11" id="KW-0503">Monooxygenase</keyword>
<dbReference type="EC" id="1.14.13.168" evidence="9"/>
<keyword evidence="4" id="KW-0285">Flavoprotein</keyword>
<evidence type="ECO:0000256" key="4">
    <source>
        <dbReference type="ARBA" id="ARBA00022630"/>
    </source>
</evidence>
<dbReference type="PANTHER" id="PTHR43539">
    <property type="entry name" value="FLAVIN-BINDING MONOOXYGENASE-LIKE PROTEIN (AFU_ORTHOLOGUE AFUA_4G09220)"/>
    <property type="match status" value="1"/>
</dbReference>
<dbReference type="InterPro" id="IPR050982">
    <property type="entry name" value="Auxin_biosynth/cation_transpt"/>
</dbReference>
<evidence type="ECO:0000256" key="10">
    <source>
        <dbReference type="ARBA" id="ARBA00047707"/>
    </source>
</evidence>
<dbReference type="OrthoDB" id="66881at2759"/>
<keyword evidence="7" id="KW-0560">Oxidoreductase</keyword>
<evidence type="ECO:0000256" key="2">
    <source>
        <dbReference type="ARBA" id="ARBA00004814"/>
    </source>
</evidence>
<evidence type="ECO:0000313" key="11">
    <source>
        <dbReference type="EMBL" id="CAA2953422.1"/>
    </source>
</evidence>
<evidence type="ECO:0000256" key="9">
    <source>
        <dbReference type="ARBA" id="ARBA00039148"/>
    </source>
</evidence>
<dbReference type="AlphaFoldDB" id="A0A8S0PKS5"/>
<organism evidence="11 12">
    <name type="scientific">Olea europaea subsp. europaea</name>
    <dbReference type="NCBI Taxonomy" id="158383"/>
    <lineage>
        <taxon>Eukaryota</taxon>
        <taxon>Viridiplantae</taxon>
        <taxon>Streptophyta</taxon>
        <taxon>Embryophyta</taxon>
        <taxon>Tracheophyta</taxon>
        <taxon>Spermatophyta</taxon>
        <taxon>Magnoliopsida</taxon>
        <taxon>eudicotyledons</taxon>
        <taxon>Gunneridae</taxon>
        <taxon>Pentapetalae</taxon>
        <taxon>asterids</taxon>
        <taxon>lamiids</taxon>
        <taxon>Lamiales</taxon>
        <taxon>Oleaceae</taxon>
        <taxon>Oleeae</taxon>
        <taxon>Olea</taxon>
    </lineage>
</organism>
<comment type="catalytic activity">
    <reaction evidence="10">
        <text>indole-3-pyruvate + NADPH + O2 + H(+) = (indol-3-yl)acetate + CO2 + NADP(+) + H2O</text>
        <dbReference type="Rhea" id="RHEA:34331"/>
        <dbReference type="ChEBI" id="CHEBI:15377"/>
        <dbReference type="ChEBI" id="CHEBI:15378"/>
        <dbReference type="ChEBI" id="CHEBI:15379"/>
        <dbReference type="ChEBI" id="CHEBI:16526"/>
        <dbReference type="ChEBI" id="CHEBI:17640"/>
        <dbReference type="ChEBI" id="CHEBI:30854"/>
        <dbReference type="ChEBI" id="CHEBI:57783"/>
        <dbReference type="ChEBI" id="CHEBI:58349"/>
        <dbReference type="EC" id="1.14.13.168"/>
    </reaction>
</comment>
<dbReference type="Proteomes" id="UP000594638">
    <property type="component" value="Unassembled WGS sequence"/>
</dbReference>
<dbReference type="Gramene" id="OE9D000043T1">
    <property type="protein sequence ID" value="OE9D000043C1"/>
    <property type="gene ID" value="OE9D000043"/>
</dbReference>
<dbReference type="Gene3D" id="3.50.50.60">
    <property type="entry name" value="FAD/NAD(P)-binding domain"/>
    <property type="match status" value="1"/>
</dbReference>
<dbReference type="EMBL" id="CACTIH010000091">
    <property type="protein sequence ID" value="CAA2953422.1"/>
    <property type="molecule type" value="Genomic_DNA"/>
</dbReference>
<accession>A0A8S0PKS5</accession>
<dbReference type="PANTHER" id="PTHR43539:SF38">
    <property type="entry name" value="INDOLE-3-PYRUVATE MONOOXYGENASE YUCCA6"/>
    <property type="match status" value="1"/>
</dbReference>
<keyword evidence="12" id="KW-1185">Reference proteome</keyword>
<feature type="non-terminal residue" evidence="11">
    <location>
        <position position="107"/>
    </location>
</feature>
<dbReference type="InterPro" id="IPR036188">
    <property type="entry name" value="FAD/NAD-bd_sf"/>
</dbReference>
<keyword evidence="6" id="KW-0521">NADP</keyword>
<keyword evidence="8" id="KW-0073">Auxin biosynthesis</keyword>
<comment type="caution">
    <text evidence="11">The sequence shown here is derived from an EMBL/GenBank/DDBJ whole genome shotgun (WGS) entry which is preliminary data.</text>
</comment>
<protein>
    <recommendedName>
        <fullName evidence="9">indole-3-pyruvate monooxygenase</fullName>
        <ecNumber evidence="9">1.14.13.168</ecNumber>
    </recommendedName>
</protein>
<evidence type="ECO:0000256" key="6">
    <source>
        <dbReference type="ARBA" id="ARBA00022857"/>
    </source>
</evidence>
<comment type="similarity">
    <text evidence="3">Belongs to the FMO family.</text>
</comment>
<evidence type="ECO:0000256" key="5">
    <source>
        <dbReference type="ARBA" id="ARBA00022827"/>
    </source>
</evidence>
<dbReference type="GO" id="GO:0050660">
    <property type="term" value="F:flavin adenine dinucleotide binding"/>
    <property type="evidence" value="ECO:0007669"/>
    <property type="project" value="TreeGrafter"/>
</dbReference>
<evidence type="ECO:0000313" key="12">
    <source>
        <dbReference type="Proteomes" id="UP000594638"/>
    </source>
</evidence>
<comment type="pathway">
    <text evidence="2">Plant hormone metabolism; auxin biosynthesis.</text>
</comment>
<dbReference type="GO" id="GO:0009851">
    <property type="term" value="P:auxin biosynthetic process"/>
    <property type="evidence" value="ECO:0007669"/>
    <property type="project" value="UniProtKB-KW"/>
</dbReference>
<reference evidence="11 12" key="1">
    <citation type="submission" date="2019-12" db="EMBL/GenBank/DDBJ databases">
        <authorList>
            <person name="Alioto T."/>
            <person name="Alioto T."/>
            <person name="Gomez Garrido J."/>
        </authorList>
    </citation>
    <scope>NUCLEOTIDE SEQUENCE [LARGE SCALE GENOMIC DNA]</scope>
</reference>
<evidence type="ECO:0000256" key="7">
    <source>
        <dbReference type="ARBA" id="ARBA00023002"/>
    </source>
</evidence>
<evidence type="ECO:0000256" key="1">
    <source>
        <dbReference type="ARBA" id="ARBA00001974"/>
    </source>
</evidence>